<evidence type="ECO:0000313" key="4">
    <source>
        <dbReference type="Proteomes" id="UP001165378"/>
    </source>
</evidence>
<dbReference type="Gene3D" id="1.10.101.10">
    <property type="entry name" value="PGBD-like superfamily/PGBD"/>
    <property type="match status" value="1"/>
</dbReference>
<dbReference type="RefSeq" id="WP_235057571.1">
    <property type="nucleotide sequence ID" value="NZ_JAKFHA010000039.1"/>
</dbReference>
<feature type="compositionally biased region" description="Basic residues" evidence="1">
    <location>
        <begin position="164"/>
        <end position="174"/>
    </location>
</feature>
<dbReference type="Proteomes" id="UP001165378">
    <property type="component" value="Unassembled WGS sequence"/>
</dbReference>
<evidence type="ECO:0000256" key="1">
    <source>
        <dbReference type="SAM" id="MobiDB-lite"/>
    </source>
</evidence>
<dbReference type="InterPro" id="IPR002477">
    <property type="entry name" value="Peptidoglycan-bd-like"/>
</dbReference>
<feature type="region of interest" description="Disordered" evidence="1">
    <location>
        <begin position="1"/>
        <end position="23"/>
    </location>
</feature>
<dbReference type="Pfam" id="PF01471">
    <property type="entry name" value="PG_binding_1"/>
    <property type="match status" value="1"/>
</dbReference>
<sequence>MRTVSRVADAPRTPRSARRTRTAGRNRAAVLLLSGAVAAAAGVVAPSAVAAPRCNYVSQDNRPELGESSEGDAVAQAQCLINTRSGYPTKFDVSGIFGPETTKAVLWVQQCNKVKESGYTDEATWKVLYRAKKGCGKPRSPAKPKPTTPTAKPTKPNKPAKPTKPAKPKPKPTKPAKPASEVLVAPLDPGVPPV</sequence>
<gene>
    <name evidence="3" type="ORF">LZ495_37065</name>
</gene>
<name>A0AA41Q7T8_9ACTN</name>
<comment type="caution">
    <text evidence="3">The sequence shown here is derived from an EMBL/GenBank/DDBJ whole genome shotgun (WGS) entry which is preliminary data.</text>
</comment>
<feature type="region of interest" description="Disordered" evidence="1">
    <location>
        <begin position="134"/>
        <end position="194"/>
    </location>
</feature>
<dbReference type="SUPFAM" id="SSF47090">
    <property type="entry name" value="PGBD-like"/>
    <property type="match status" value="1"/>
</dbReference>
<dbReference type="AlphaFoldDB" id="A0AA41Q7T8"/>
<organism evidence="3 4">
    <name type="scientific">Yinghuangia soli</name>
    <dbReference type="NCBI Taxonomy" id="2908204"/>
    <lineage>
        <taxon>Bacteria</taxon>
        <taxon>Bacillati</taxon>
        <taxon>Actinomycetota</taxon>
        <taxon>Actinomycetes</taxon>
        <taxon>Kitasatosporales</taxon>
        <taxon>Streptomycetaceae</taxon>
        <taxon>Yinghuangia</taxon>
    </lineage>
</organism>
<proteinExistence type="predicted"/>
<keyword evidence="4" id="KW-1185">Reference proteome</keyword>
<evidence type="ECO:0000313" key="3">
    <source>
        <dbReference type="EMBL" id="MCF2532796.1"/>
    </source>
</evidence>
<dbReference type="InterPro" id="IPR036365">
    <property type="entry name" value="PGBD-like_sf"/>
</dbReference>
<dbReference type="EMBL" id="JAKFHA010000039">
    <property type="protein sequence ID" value="MCF2532796.1"/>
    <property type="molecule type" value="Genomic_DNA"/>
</dbReference>
<reference evidence="3" key="1">
    <citation type="submission" date="2022-01" db="EMBL/GenBank/DDBJ databases">
        <title>Genome-Based Taxonomic Classification of the Phylum Actinobacteria.</title>
        <authorList>
            <person name="Gao Y."/>
        </authorList>
    </citation>
    <scope>NUCLEOTIDE SEQUENCE</scope>
    <source>
        <strain evidence="3">KLBMP 8922</strain>
    </source>
</reference>
<accession>A0AA41Q7T8</accession>
<dbReference type="InterPro" id="IPR036366">
    <property type="entry name" value="PGBDSf"/>
</dbReference>
<evidence type="ECO:0000259" key="2">
    <source>
        <dbReference type="Pfam" id="PF01471"/>
    </source>
</evidence>
<protein>
    <submittedName>
        <fullName evidence="3">Peptidoglycan-binding protein</fullName>
    </submittedName>
</protein>
<feature type="domain" description="Peptidoglycan binding-like" evidence="2">
    <location>
        <begin position="71"/>
        <end position="128"/>
    </location>
</feature>